<accession>A0A1U7WEB0</accession>
<evidence type="ECO:0000313" key="3">
    <source>
        <dbReference type="RefSeq" id="XP_009778306.1"/>
    </source>
</evidence>
<evidence type="ECO:0000313" key="2">
    <source>
        <dbReference type="Proteomes" id="UP000189701"/>
    </source>
</evidence>
<organism evidence="2 4">
    <name type="scientific">Nicotiana sylvestris</name>
    <name type="common">Wood tobacco</name>
    <name type="synonym">South American tobacco</name>
    <dbReference type="NCBI Taxonomy" id="4096"/>
    <lineage>
        <taxon>Eukaryota</taxon>
        <taxon>Viridiplantae</taxon>
        <taxon>Streptophyta</taxon>
        <taxon>Embryophyta</taxon>
        <taxon>Tracheophyta</taxon>
        <taxon>Spermatophyta</taxon>
        <taxon>Magnoliopsida</taxon>
        <taxon>eudicotyledons</taxon>
        <taxon>Gunneridae</taxon>
        <taxon>Pentapetalae</taxon>
        <taxon>asterids</taxon>
        <taxon>lamiids</taxon>
        <taxon>Solanales</taxon>
        <taxon>Solanaceae</taxon>
        <taxon>Nicotianoideae</taxon>
        <taxon>Nicotianeae</taxon>
        <taxon>Nicotiana</taxon>
    </lineage>
</organism>
<dbReference type="STRING" id="4096.A0A1U7WEB0"/>
<dbReference type="Pfam" id="PF11282">
    <property type="entry name" value="DUF3082"/>
    <property type="match status" value="1"/>
</dbReference>
<dbReference type="PANTHER" id="PTHR36802">
    <property type="entry name" value="OS02G0815400 PROTEIN"/>
    <property type="match status" value="1"/>
</dbReference>
<reference evidence="2" key="1">
    <citation type="journal article" date="2013" name="Genome Biol.">
        <title>Reference genomes and transcriptomes of Nicotiana sylvestris and Nicotiana tomentosiformis.</title>
        <authorList>
            <person name="Sierro N."/>
            <person name="Battey J.N."/>
            <person name="Ouadi S."/>
            <person name="Bovet L."/>
            <person name="Goepfert S."/>
            <person name="Bakaher N."/>
            <person name="Peitsch M.C."/>
            <person name="Ivanov N.V."/>
        </authorList>
    </citation>
    <scope>NUCLEOTIDE SEQUENCE [LARGE SCALE GENOMIC DNA]</scope>
</reference>
<keyword evidence="2" id="KW-1185">Reference proteome</keyword>
<dbReference type="GeneID" id="104227702"/>
<dbReference type="eggNOG" id="ENOG502QSNX">
    <property type="taxonomic scope" value="Eukaryota"/>
</dbReference>
<dbReference type="OrthoDB" id="1923116at2759"/>
<evidence type="ECO:0000256" key="1">
    <source>
        <dbReference type="SAM" id="Phobius"/>
    </source>
</evidence>
<gene>
    <name evidence="3 4 5" type="primary">LOC104227702</name>
</gene>
<proteinExistence type="predicted"/>
<keyword evidence="1" id="KW-0812">Transmembrane</keyword>
<dbReference type="RefSeq" id="XP_009778306.1">
    <property type="nucleotide sequence ID" value="XM_009780004.1"/>
</dbReference>
<keyword evidence="1" id="KW-0472">Membrane</keyword>
<reference evidence="3 4" key="2">
    <citation type="submission" date="2025-04" db="UniProtKB">
        <authorList>
            <consortium name="RefSeq"/>
        </authorList>
    </citation>
    <scope>IDENTIFICATION</scope>
    <source>
        <tissue evidence="3 4">Leaf</tissue>
    </source>
</reference>
<dbReference type="AlphaFoldDB" id="A0A1U7WEB0"/>
<sequence length="323" mass="35090">MASSFSLHQHIHCFSPTPTTLGFTKCPLHISTLLPTPSSRNNFLEFDSRTRTVPFAVTESDSSKSLEPDPQILLQEVADSFVLPTDYFSQLPRDLRLDLNDAAFDLSNGPIKDEMNTGNESSQGFSIRHMCGEEVGETLLNISRAWERADTSTSTALVNKLPLLVGSLSGYQKSALGRRLLSAGRRFQSMGQYGEGEVQKIAKVMIKTGRLLSASSVSGITGEEPKPQTRTFKFGELQVELTPGKAYVGAGIAFIFGLLSWKLSQGVESIQESSLQYANDNALLLAKSLRGVLLVMSYSSTILSAFATVGLILLGGQLKSEDK</sequence>
<protein>
    <submittedName>
        <fullName evidence="3 4">Uncharacterized protein LOC104227702 isoform X1</fullName>
    </submittedName>
</protein>
<name>A0A1U7WEB0_NICSY</name>
<dbReference type="Proteomes" id="UP000189701">
    <property type="component" value="Unplaced"/>
</dbReference>
<dbReference type="RefSeq" id="XP_009778308.1">
    <property type="nucleotide sequence ID" value="XM_009780006.1"/>
</dbReference>
<dbReference type="KEGG" id="nsy:104227702"/>
<evidence type="ECO:0000313" key="5">
    <source>
        <dbReference type="RefSeq" id="XP_009778308.1"/>
    </source>
</evidence>
<dbReference type="GO" id="GO:0009507">
    <property type="term" value="C:chloroplast"/>
    <property type="evidence" value="ECO:0007669"/>
    <property type="project" value="TreeGrafter"/>
</dbReference>
<dbReference type="RefSeq" id="XP_009778307.1">
    <property type="nucleotide sequence ID" value="XM_009780005.1"/>
</dbReference>
<keyword evidence="1" id="KW-1133">Transmembrane helix</keyword>
<feature type="transmembrane region" description="Helical" evidence="1">
    <location>
        <begin position="292"/>
        <end position="314"/>
    </location>
</feature>
<dbReference type="InterPro" id="IPR021434">
    <property type="entry name" value="DUF3082"/>
</dbReference>
<evidence type="ECO:0000313" key="4">
    <source>
        <dbReference type="RefSeq" id="XP_009778307.1"/>
    </source>
</evidence>
<dbReference type="PANTHER" id="PTHR36802:SF1">
    <property type="entry name" value="OS02G0815400 PROTEIN"/>
    <property type="match status" value="1"/>
</dbReference>